<dbReference type="SUPFAM" id="SSF51735">
    <property type="entry name" value="NAD(P)-binding Rossmann-fold domains"/>
    <property type="match status" value="1"/>
</dbReference>
<comment type="similarity">
    <text evidence="1">Belongs to the short-chain dehydrogenases/reductases (SDR) family.</text>
</comment>
<dbReference type="InterPro" id="IPR050259">
    <property type="entry name" value="SDR"/>
</dbReference>
<dbReference type="EMBL" id="VIWU01000001">
    <property type="protein sequence ID" value="TWF81291.1"/>
    <property type="molecule type" value="Genomic_DNA"/>
</dbReference>
<dbReference type="PRINTS" id="PR00081">
    <property type="entry name" value="GDHRDH"/>
</dbReference>
<dbReference type="RefSeq" id="WP_147259819.1">
    <property type="nucleotide sequence ID" value="NZ_VIWU01000001.1"/>
</dbReference>
<gene>
    <name evidence="3" type="ORF">FHX44_117234</name>
</gene>
<dbReference type="PRINTS" id="PR00080">
    <property type="entry name" value="SDRFAMILY"/>
</dbReference>
<dbReference type="Pfam" id="PF13561">
    <property type="entry name" value="adh_short_C2"/>
    <property type="match status" value="1"/>
</dbReference>
<keyword evidence="4" id="KW-1185">Reference proteome</keyword>
<dbReference type="InterPro" id="IPR020904">
    <property type="entry name" value="Sc_DH/Rdtase_CS"/>
</dbReference>
<dbReference type="PROSITE" id="PS00061">
    <property type="entry name" value="ADH_SHORT"/>
    <property type="match status" value="1"/>
</dbReference>
<dbReference type="Gene3D" id="3.40.50.720">
    <property type="entry name" value="NAD(P)-binding Rossmann-like Domain"/>
    <property type="match status" value="1"/>
</dbReference>
<sequence length="255" mass="25294">MSFDLTGRRALVTGAGHGIGAGIAEALAAAGADVVVHYGRSAEQAAEVVERIGALGRKATAIGADVTVTAEVDRLVDEAVGFLGGLEILVTNAGHLIGRSPVAEMTDEHFSKVVEVNLGSTFRTVRAAIPHLRAAGTAGRVVTMASLAAHNGGGNGAAVYAASKAGVVGLTKGLAKELGPAGITVNALAPGFIGGTAFHDTFTPPEAQKAMIGGIGVGRGGTVEDVAGAVVWLCSDAGAFINGTTVDIDGGVGYR</sequence>
<protein>
    <submittedName>
        <fullName evidence="3">3-oxoacyl-[acyl-carrier protein] reductase</fullName>
    </submittedName>
</protein>
<name>A0A561T2F8_9PSEU</name>
<evidence type="ECO:0000256" key="1">
    <source>
        <dbReference type="ARBA" id="ARBA00006484"/>
    </source>
</evidence>
<dbReference type="FunFam" id="3.40.50.720:FF:000084">
    <property type="entry name" value="Short-chain dehydrogenase reductase"/>
    <property type="match status" value="1"/>
</dbReference>
<dbReference type="CDD" id="cd05233">
    <property type="entry name" value="SDR_c"/>
    <property type="match status" value="1"/>
</dbReference>
<dbReference type="PANTHER" id="PTHR42879">
    <property type="entry name" value="3-OXOACYL-(ACYL-CARRIER-PROTEIN) REDUCTASE"/>
    <property type="match status" value="1"/>
</dbReference>
<evidence type="ECO:0000313" key="3">
    <source>
        <dbReference type="EMBL" id="TWF81291.1"/>
    </source>
</evidence>
<dbReference type="GO" id="GO:0016491">
    <property type="term" value="F:oxidoreductase activity"/>
    <property type="evidence" value="ECO:0007669"/>
    <property type="project" value="UniProtKB-KW"/>
</dbReference>
<evidence type="ECO:0000313" key="4">
    <source>
        <dbReference type="Proteomes" id="UP000321261"/>
    </source>
</evidence>
<dbReference type="GO" id="GO:0032787">
    <property type="term" value="P:monocarboxylic acid metabolic process"/>
    <property type="evidence" value="ECO:0007669"/>
    <property type="project" value="UniProtKB-ARBA"/>
</dbReference>
<evidence type="ECO:0000256" key="2">
    <source>
        <dbReference type="ARBA" id="ARBA00023002"/>
    </source>
</evidence>
<accession>A0A561T2F8</accession>
<dbReference type="OrthoDB" id="9787298at2"/>
<reference evidence="3 4" key="1">
    <citation type="submission" date="2019-06" db="EMBL/GenBank/DDBJ databases">
        <title>Sequencing the genomes of 1000 actinobacteria strains.</title>
        <authorList>
            <person name="Klenk H.-P."/>
        </authorList>
    </citation>
    <scope>NUCLEOTIDE SEQUENCE [LARGE SCALE GENOMIC DNA]</scope>
    <source>
        <strain evidence="3 4">DSM 45671</strain>
    </source>
</reference>
<dbReference type="InterPro" id="IPR002347">
    <property type="entry name" value="SDR_fam"/>
</dbReference>
<keyword evidence="2" id="KW-0560">Oxidoreductase</keyword>
<proteinExistence type="inferred from homology"/>
<dbReference type="AlphaFoldDB" id="A0A561T2F8"/>
<dbReference type="Proteomes" id="UP000321261">
    <property type="component" value="Unassembled WGS sequence"/>
</dbReference>
<organism evidence="3 4">
    <name type="scientific">Pseudonocardia hierapolitana</name>
    <dbReference type="NCBI Taxonomy" id="1128676"/>
    <lineage>
        <taxon>Bacteria</taxon>
        <taxon>Bacillati</taxon>
        <taxon>Actinomycetota</taxon>
        <taxon>Actinomycetes</taxon>
        <taxon>Pseudonocardiales</taxon>
        <taxon>Pseudonocardiaceae</taxon>
        <taxon>Pseudonocardia</taxon>
    </lineage>
</organism>
<comment type="caution">
    <text evidence="3">The sequence shown here is derived from an EMBL/GenBank/DDBJ whole genome shotgun (WGS) entry which is preliminary data.</text>
</comment>
<dbReference type="PANTHER" id="PTHR42879:SF2">
    <property type="entry name" value="3-OXOACYL-[ACYL-CARRIER-PROTEIN] REDUCTASE FABG"/>
    <property type="match status" value="1"/>
</dbReference>
<dbReference type="InterPro" id="IPR036291">
    <property type="entry name" value="NAD(P)-bd_dom_sf"/>
</dbReference>